<organism evidence="1 2">
    <name type="scientific">Spiroplasma citri</name>
    <dbReference type="NCBI Taxonomy" id="2133"/>
    <lineage>
        <taxon>Bacteria</taxon>
        <taxon>Bacillati</taxon>
        <taxon>Mycoplasmatota</taxon>
        <taxon>Mollicutes</taxon>
        <taxon>Entomoplasmatales</taxon>
        <taxon>Spiroplasmataceae</taxon>
        <taxon>Spiroplasma</taxon>
    </lineage>
</organism>
<accession>A0AAX3SZ67</accession>
<dbReference type="RefSeq" id="WP_277938864.1">
    <property type="nucleotide sequence ID" value="NZ_CP096246.1"/>
</dbReference>
<protein>
    <submittedName>
        <fullName evidence="1">Uncharacterized protein</fullName>
    </submittedName>
</protein>
<sequence length="231" mass="27794">MAILCRAKDLLQKKQSMVTLPFLEHYFVFLNKNTNKYQFVFLFYKKVGRKKRSRISIFIKIEILKLMDSTKRQRDIMDMYTKLNISKMTITNINKEIDFAKLFKEQLKTKTEKIIVQTPYLYAGVDDSFSNLTKYRKIEKNMLRTSYFHTGYDEIKSTKNKNVLKDKKIFIIMKSVKNKYYLIKKYKKEFLHFLNQNFNIENCKLTLAGDGTKWIQKFANEIGAIFIWWKN</sequence>
<dbReference type="AlphaFoldDB" id="A0AAX3SZ67"/>
<proteinExistence type="predicted"/>
<dbReference type="EMBL" id="CP096246">
    <property type="protein sequence ID" value="WFG96569.1"/>
    <property type="molecule type" value="Genomic_DNA"/>
</dbReference>
<reference evidence="1 2" key="1">
    <citation type="submission" date="2022-04" db="EMBL/GenBank/DDBJ databases">
        <title>Whole genome of Spiroplasma citri.</title>
        <authorList>
            <person name="Khanchezar A."/>
            <person name="Izadpanah K."/>
            <person name="Taghavi M."/>
            <person name="Ghorbani A."/>
            <person name="Beven L."/>
        </authorList>
    </citation>
    <scope>NUCLEOTIDE SEQUENCE [LARGE SCALE GENOMIC DNA]</scope>
    <source>
        <strain evidence="1 2">D4</strain>
    </source>
</reference>
<keyword evidence="2" id="KW-1185">Reference proteome</keyword>
<evidence type="ECO:0000313" key="2">
    <source>
        <dbReference type="Proteomes" id="UP001214629"/>
    </source>
</evidence>
<evidence type="ECO:0000313" key="1">
    <source>
        <dbReference type="EMBL" id="WFG96569.1"/>
    </source>
</evidence>
<name>A0AAX3SZ67_SPICI</name>
<dbReference type="Proteomes" id="UP001214629">
    <property type="component" value="Chromosome"/>
</dbReference>
<gene>
    <name evidence="1" type="ORF">M0C40_00705</name>
</gene>